<reference evidence="1" key="1">
    <citation type="submission" date="2021-08" db="EMBL/GenBank/DDBJ databases">
        <title>WGS assembly of Ceratopteris richardii.</title>
        <authorList>
            <person name="Marchant D.B."/>
            <person name="Chen G."/>
            <person name="Jenkins J."/>
            <person name="Shu S."/>
            <person name="Leebens-Mack J."/>
            <person name="Grimwood J."/>
            <person name="Schmutz J."/>
            <person name="Soltis P."/>
            <person name="Soltis D."/>
            <person name="Chen Z.-H."/>
        </authorList>
    </citation>
    <scope>NUCLEOTIDE SEQUENCE</scope>
    <source>
        <strain evidence="1">Whitten #5841</strain>
        <tissue evidence="1">Leaf</tissue>
    </source>
</reference>
<accession>A0A8T2UGG8</accession>
<dbReference type="EMBL" id="CM035412">
    <property type="protein sequence ID" value="KAH7433590.1"/>
    <property type="molecule type" value="Genomic_DNA"/>
</dbReference>
<evidence type="ECO:0000313" key="1">
    <source>
        <dbReference type="EMBL" id="KAH7433590.1"/>
    </source>
</evidence>
<protein>
    <submittedName>
        <fullName evidence="1">Uncharacterized protein</fullName>
    </submittedName>
</protein>
<name>A0A8T2UGG8_CERRI</name>
<proteinExistence type="predicted"/>
<gene>
    <name evidence="1" type="ORF">KP509_07G076200</name>
</gene>
<evidence type="ECO:0000313" key="2">
    <source>
        <dbReference type="Proteomes" id="UP000825935"/>
    </source>
</evidence>
<dbReference type="AlphaFoldDB" id="A0A8T2UGG8"/>
<dbReference type="Proteomes" id="UP000825935">
    <property type="component" value="Chromosome 7"/>
</dbReference>
<dbReference type="OMA" id="MDVEKQW"/>
<keyword evidence="2" id="KW-1185">Reference proteome</keyword>
<comment type="caution">
    <text evidence="1">The sequence shown here is derived from an EMBL/GenBank/DDBJ whole genome shotgun (WGS) entry which is preliminary data.</text>
</comment>
<dbReference type="PANTHER" id="PTHR33320">
    <property type="entry name" value="METHIONYL-TRNA SYNTHETASE"/>
    <property type="match status" value="1"/>
</dbReference>
<dbReference type="PANTHER" id="PTHR33320:SF30">
    <property type="entry name" value="OS04G0606200 PROTEIN"/>
    <property type="match status" value="1"/>
</dbReference>
<sequence>MCLVFVCDEDREVLGAQQMPGACPVCGGVVTNLHVRSSWRFCFIPLCFRSYGDLACNRCGTRLKQI</sequence>
<organism evidence="1 2">
    <name type="scientific">Ceratopteris richardii</name>
    <name type="common">Triangle waterfern</name>
    <dbReference type="NCBI Taxonomy" id="49495"/>
    <lineage>
        <taxon>Eukaryota</taxon>
        <taxon>Viridiplantae</taxon>
        <taxon>Streptophyta</taxon>
        <taxon>Embryophyta</taxon>
        <taxon>Tracheophyta</taxon>
        <taxon>Polypodiopsida</taxon>
        <taxon>Polypodiidae</taxon>
        <taxon>Polypodiales</taxon>
        <taxon>Pteridineae</taxon>
        <taxon>Pteridaceae</taxon>
        <taxon>Parkerioideae</taxon>
        <taxon>Ceratopteris</taxon>
    </lineage>
</organism>
<dbReference type="OrthoDB" id="610577at2759"/>